<evidence type="ECO:0000259" key="20">
    <source>
        <dbReference type="PROSITE" id="PS50110"/>
    </source>
</evidence>
<gene>
    <name evidence="24" type="ORF">IEN85_16150</name>
</gene>
<feature type="domain" description="PAC" evidence="22">
    <location>
        <begin position="492"/>
        <end position="544"/>
    </location>
</feature>
<dbReference type="PROSITE" id="PS50112">
    <property type="entry name" value="PAS"/>
    <property type="match status" value="4"/>
</dbReference>
<dbReference type="InterPro" id="IPR001789">
    <property type="entry name" value="Sig_transdc_resp-reg_receiver"/>
</dbReference>
<dbReference type="Pfam" id="PF00072">
    <property type="entry name" value="Response_reg"/>
    <property type="match status" value="1"/>
</dbReference>
<dbReference type="SMART" id="SM00448">
    <property type="entry name" value="REC"/>
    <property type="match status" value="1"/>
</dbReference>
<keyword evidence="9" id="KW-0418">Kinase</keyword>
<evidence type="ECO:0000256" key="18">
    <source>
        <dbReference type="SAM" id="Coils"/>
    </source>
</evidence>
<evidence type="ECO:0000259" key="22">
    <source>
        <dbReference type="PROSITE" id="PS50113"/>
    </source>
</evidence>
<feature type="domain" description="Response regulatory" evidence="20">
    <location>
        <begin position="1068"/>
        <end position="1187"/>
    </location>
</feature>
<dbReference type="CDD" id="cd17546">
    <property type="entry name" value="REC_hyHK_CKI1_RcsC-like"/>
    <property type="match status" value="1"/>
</dbReference>
<dbReference type="PROSITE" id="PS50113">
    <property type="entry name" value="PAC"/>
    <property type="match status" value="4"/>
</dbReference>
<evidence type="ECO:0000256" key="4">
    <source>
        <dbReference type="ARBA" id="ARBA00022475"/>
    </source>
</evidence>
<evidence type="ECO:0000256" key="9">
    <source>
        <dbReference type="ARBA" id="ARBA00022777"/>
    </source>
</evidence>
<dbReference type="Pfam" id="PF00989">
    <property type="entry name" value="PAS"/>
    <property type="match status" value="1"/>
</dbReference>
<feature type="domain" description="HPt" evidence="23">
    <location>
        <begin position="1222"/>
        <end position="1319"/>
    </location>
</feature>
<dbReference type="InterPro" id="IPR005467">
    <property type="entry name" value="His_kinase_dom"/>
</dbReference>
<feature type="domain" description="PAS" evidence="21">
    <location>
        <begin position="418"/>
        <end position="488"/>
    </location>
</feature>
<feature type="domain" description="PAS" evidence="21">
    <location>
        <begin position="545"/>
        <end position="617"/>
    </location>
</feature>
<dbReference type="InterPro" id="IPR036641">
    <property type="entry name" value="HPT_dom_sf"/>
</dbReference>
<evidence type="ECO:0000256" key="8">
    <source>
        <dbReference type="ARBA" id="ARBA00022741"/>
    </source>
</evidence>
<dbReference type="EC" id="2.7.13.3" evidence="3"/>
<evidence type="ECO:0000256" key="2">
    <source>
        <dbReference type="ARBA" id="ARBA00004651"/>
    </source>
</evidence>
<dbReference type="InterPro" id="IPR036890">
    <property type="entry name" value="HATPase_C_sf"/>
</dbReference>
<comment type="caution">
    <text evidence="24">The sequence shown here is derived from an EMBL/GenBank/DDBJ whole genome shotgun (WGS) entry which is preliminary data.</text>
</comment>
<feature type="domain" description="PAC" evidence="22">
    <location>
        <begin position="94"/>
        <end position="148"/>
    </location>
</feature>
<keyword evidence="25" id="KW-1185">Reference proteome</keyword>
<feature type="domain" description="PAS" evidence="21">
    <location>
        <begin position="40"/>
        <end position="81"/>
    </location>
</feature>
<keyword evidence="6" id="KW-0808">Transferase</keyword>
<dbReference type="SMART" id="SM00091">
    <property type="entry name" value="PAS"/>
    <property type="match status" value="4"/>
</dbReference>
<evidence type="ECO:0000313" key="24">
    <source>
        <dbReference type="EMBL" id="MBD5781034.1"/>
    </source>
</evidence>
<dbReference type="PANTHER" id="PTHR45339">
    <property type="entry name" value="HYBRID SIGNAL TRANSDUCTION HISTIDINE KINASE J"/>
    <property type="match status" value="1"/>
</dbReference>
<organism evidence="24 25">
    <name type="scientific">Pelagicoccus enzymogenes</name>
    <dbReference type="NCBI Taxonomy" id="2773457"/>
    <lineage>
        <taxon>Bacteria</taxon>
        <taxon>Pseudomonadati</taxon>
        <taxon>Verrucomicrobiota</taxon>
        <taxon>Opitutia</taxon>
        <taxon>Puniceicoccales</taxon>
        <taxon>Pelagicoccaceae</taxon>
        <taxon>Pelagicoccus</taxon>
    </lineage>
</organism>
<evidence type="ECO:0000256" key="15">
    <source>
        <dbReference type="ARBA" id="ARBA00068150"/>
    </source>
</evidence>
<sequence length="1322" mass="147140">MTEDEANSNVAGGLESLGCLEQSTAEALLRTLDEHVIVGVTDAKGVITYANKQFCEISQYSSEELVGKTHRVINSGYHPSSFWKAVWSTIKSGTSWKGQVCNRAKDGSLYWVQTTIHPIVGASGEIEQYVAFRTDISSQKEVENKLRNSQMHLQEASRVAKVGSWEVDLVAGKVSWSWTTKMIHEVAPDYEPTMEAGIEFYPEGPHRDRITYLVERAISTGEPFDEELLIRTAAGKPRWVRTIGQAESVNGQCVRLYGVFQDIDSNRRLLEESERTASLLSNLVDSATEFGLIATDPEGVITLFNAGAEKLLGYRAGELVGKVTPAVIHLESEVEQRSIELSERFGKPVSGFEAFVKVSIEEGSEQREWTYVRKDGSHVPVLLVVTPMRGKHGEISGFLGISRDLSAQRKAENELKDSEERFRRSFEFSGIGMAIVSMEGRWIQVNRSLLEMLGYERDELLKLTFQDITHPDDLEADLELLEETVAGTRQSYSMEKRYFHANGEIIWVKLNVSLVSDVEGRPIHFVSQIENISDSKRLASQMQAVSERLALATRAGGVGIWDYDIQKESLIWDEQMLKLYGVTRDQFAGDISDWRKGIHPEDFAATVKLVEAAVAGEKEFNTHFRVVWADGTVRHLRALAIVQRDEKGNATRMVGTNWDVTDSVKQREELRQMAEQAEEASRAKSQFLANMSHEIRTPINGVIGMTSLLLDSPGLSDEQIRKARVIQSSGEALLALINDILDFSKIEAGKLDLEILDFDLRETLEDLNALLALKAKEKKLRFTCRADSAVPDCLRGDPARLRQILLNLAGNAIKFTNEGSVKVEVSLESRDLSEAELRFVVTDSGIGISSDKVKTLFQEFTQADSSTTRLYGGTGLGLAISKQLVHLMNGEIGVESDLGRGSKFWFTVRFPYKGVEHEEGLHRRLRGKSALVVGLGQSQRVELQEYLEVWELRSTVCASPREALLALREEASVRKRFDFLFFDPKDDPEIVVQLLEEARRIQPSPLPRMVLFATGAFETADKDWVCLRQPYRRLELYNVMVAGLEKEEPKVAESGNPAPACFSSLNARVLVAEDNVVNQMVVRGILGKFGIHADTVANGLEALEALQRIPYDLVVMDVQMPELDGLEASRRIRAGVAGEGAKSVPIIALTAHARPEDKQDCLDAGMNEYVSKPVAPKELFKALSRFLVDESDSEDGIGNSDTDTVDTSVFDRAQLIAGMMDDEALAREIAELSLVDLRRHRDHLEATFRSGNMGEILRSAHSIRGVSAHACCGRLNRFSTSMEEEARKGNLQALQASLAELMELLEEGMEALQAFLDESRAG</sequence>
<keyword evidence="7" id="KW-0812">Transmembrane</keyword>
<evidence type="ECO:0000313" key="25">
    <source>
        <dbReference type="Proteomes" id="UP000622317"/>
    </source>
</evidence>
<dbReference type="Pfam" id="PF00512">
    <property type="entry name" value="HisKA"/>
    <property type="match status" value="1"/>
</dbReference>
<evidence type="ECO:0000259" key="23">
    <source>
        <dbReference type="PROSITE" id="PS50894"/>
    </source>
</evidence>
<dbReference type="InterPro" id="IPR001610">
    <property type="entry name" value="PAC"/>
</dbReference>
<dbReference type="SMART" id="SM00387">
    <property type="entry name" value="HATPase_c"/>
    <property type="match status" value="1"/>
</dbReference>
<dbReference type="EMBL" id="JACYFG010000038">
    <property type="protein sequence ID" value="MBD5781034.1"/>
    <property type="molecule type" value="Genomic_DNA"/>
</dbReference>
<feature type="coiled-coil region" evidence="18">
    <location>
        <begin position="660"/>
        <end position="690"/>
    </location>
</feature>
<keyword evidence="5 17" id="KW-0597">Phosphoprotein</keyword>
<dbReference type="SUPFAM" id="SSF47226">
    <property type="entry name" value="Histidine-containing phosphotransfer domain, HPT domain"/>
    <property type="match status" value="1"/>
</dbReference>
<feature type="modified residue" description="4-aspartylphosphate" evidence="17">
    <location>
        <position position="1117"/>
    </location>
</feature>
<dbReference type="SUPFAM" id="SSF55785">
    <property type="entry name" value="PYP-like sensor domain (PAS domain)"/>
    <property type="match status" value="5"/>
</dbReference>
<comment type="subcellular location">
    <subcellularLocation>
        <location evidence="2">Cell membrane</location>
        <topology evidence="2">Multi-pass membrane protein</topology>
    </subcellularLocation>
</comment>
<comment type="subunit">
    <text evidence="14">At low DSF concentrations, interacts with RpfF.</text>
</comment>
<dbReference type="InterPro" id="IPR004358">
    <property type="entry name" value="Sig_transdc_His_kin-like_C"/>
</dbReference>
<evidence type="ECO:0000256" key="7">
    <source>
        <dbReference type="ARBA" id="ARBA00022692"/>
    </source>
</evidence>
<dbReference type="InterPro" id="IPR008207">
    <property type="entry name" value="Sig_transdc_His_kin_Hpt_dom"/>
</dbReference>
<dbReference type="Proteomes" id="UP000622317">
    <property type="component" value="Unassembled WGS sequence"/>
</dbReference>
<dbReference type="Pfam" id="PF08447">
    <property type="entry name" value="PAS_3"/>
    <property type="match status" value="3"/>
</dbReference>
<feature type="domain" description="PAC" evidence="22">
    <location>
        <begin position="365"/>
        <end position="417"/>
    </location>
</feature>
<feature type="domain" description="Histidine kinase" evidence="19">
    <location>
        <begin position="690"/>
        <end position="912"/>
    </location>
</feature>
<evidence type="ECO:0000259" key="19">
    <source>
        <dbReference type="PROSITE" id="PS50109"/>
    </source>
</evidence>
<evidence type="ECO:0000256" key="16">
    <source>
        <dbReference type="PROSITE-ProRule" id="PRU00110"/>
    </source>
</evidence>
<feature type="domain" description="PAS" evidence="21">
    <location>
        <begin position="276"/>
        <end position="322"/>
    </location>
</feature>
<dbReference type="InterPro" id="IPR013767">
    <property type="entry name" value="PAS_fold"/>
</dbReference>
<evidence type="ECO:0000259" key="21">
    <source>
        <dbReference type="PROSITE" id="PS50112"/>
    </source>
</evidence>
<evidence type="ECO:0000256" key="5">
    <source>
        <dbReference type="ARBA" id="ARBA00022553"/>
    </source>
</evidence>
<dbReference type="GO" id="GO:0005524">
    <property type="term" value="F:ATP binding"/>
    <property type="evidence" value="ECO:0007669"/>
    <property type="project" value="UniProtKB-KW"/>
</dbReference>
<dbReference type="InterPro" id="IPR011006">
    <property type="entry name" value="CheY-like_superfamily"/>
</dbReference>
<keyword evidence="13" id="KW-0472">Membrane</keyword>
<keyword evidence="18" id="KW-0175">Coiled coil</keyword>
<dbReference type="FunFam" id="1.10.287.130:FF:000002">
    <property type="entry name" value="Two-component osmosensing histidine kinase"/>
    <property type="match status" value="1"/>
</dbReference>
<dbReference type="Gene3D" id="1.20.120.160">
    <property type="entry name" value="HPT domain"/>
    <property type="match status" value="1"/>
</dbReference>
<dbReference type="FunFam" id="3.30.565.10:FF:000010">
    <property type="entry name" value="Sensor histidine kinase RcsC"/>
    <property type="match status" value="1"/>
</dbReference>
<dbReference type="InterPro" id="IPR035965">
    <property type="entry name" value="PAS-like_dom_sf"/>
</dbReference>
<reference evidence="24" key="1">
    <citation type="submission" date="2020-09" db="EMBL/GenBank/DDBJ databases">
        <title>Pelagicoccus enzymogenes sp. nov. with an EPS production, isolated from marine sediment.</title>
        <authorList>
            <person name="Feng X."/>
        </authorList>
    </citation>
    <scope>NUCLEOTIDE SEQUENCE</scope>
    <source>
        <strain evidence="24">NFK12</strain>
    </source>
</reference>
<dbReference type="Gene3D" id="1.10.287.130">
    <property type="match status" value="1"/>
</dbReference>
<feature type="domain" description="PAC" evidence="22">
    <location>
        <begin position="620"/>
        <end position="672"/>
    </location>
</feature>
<dbReference type="GO" id="GO:0000155">
    <property type="term" value="F:phosphorelay sensor kinase activity"/>
    <property type="evidence" value="ECO:0007669"/>
    <property type="project" value="InterPro"/>
</dbReference>
<evidence type="ECO:0000256" key="6">
    <source>
        <dbReference type="ARBA" id="ARBA00022679"/>
    </source>
</evidence>
<keyword evidence="12" id="KW-0902">Two-component regulatory system</keyword>
<dbReference type="PROSITE" id="PS50110">
    <property type="entry name" value="RESPONSE_REGULATORY"/>
    <property type="match status" value="1"/>
</dbReference>
<dbReference type="PROSITE" id="PS50109">
    <property type="entry name" value="HIS_KIN"/>
    <property type="match status" value="1"/>
</dbReference>
<dbReference type="InterPro" id="IPR000014">
    <property type="entry name" value="PAS"/>
</dbReference>
<dbReference type="InterPro" id="IPR003594">
    <property type="entry name" value="HATPase_dom"/>
</dbReference>
<dbReference type="Gene3D" id="3.40.50.2300">
    <property type="match status" value="1"/>
</dbReference>
<dbReference type="SUPFAM" id="SSF52172">
    <property type="entry name" value="CheY-like"/>
    <property type="match status" value="1"/>
</dbReference>
<dbReference type="InterPro" id="IPR036097">
    <property type="entry name" value="HisK_dim/P_sf"/>
</dbReference>
<dbReference type="SUPFAM" id="SSF47384">
    <property type="entry name" value="Homodimeric domain of signal transducing histidine kinase"/>
    <property type="match status" value="1"/>
</dbReference>
<dbReference type="Gene3D" id="3.30.450.20">
    <property type="entry name" value="PAS domain"/>
    <property type="match status" value="5"/>
</dbReference>
<evidence type="ECO:0000256" key="17">
    <source>
        <dbReference type="PROSITE-ProRule" id="PRU00169"/>
    </source>
</evidence>
<dbReference type="SMART" id="SM00388">
    <property type="entry name" value="HisKA"/>
    <property type="match status" value="1"/>
</dbReference>
<name>A0A927IIP0_9BACT</name>
<dbReference type="RefSeq" id="WP_191618138.1">
    <property type="nucleotide sequence ID" value="NZ_JACYFG010000038.1"/>
</dbReference>
<keyword evidence="8" id="KW-0547">Nucleotide-binding</keyword>
<feature type="coiled-coil region" evidence="18">
    <location>
        <begin position="1291"/>
        <end position="1318"/>
    </location>
</feature>
<dbReference type="CDD" id="cd00130">
    <property type="entry name" value="PAS"/>
    <property type="match status" value="4"/>
</dbReference>
<evidence type="ECO:0000256" key="14">
    <source>
        <dbReference type="ARBA" id="ARBA00064003"/>
    </source>
</evidence>
<dbReference type="PANTHER" id="PTHR45339:SF1">
    <property type="entry name" value="HYBRID SIGNAL TRANSDUCTION HISTIDINE KINASE J"/>
    <property type="match status" value="1"/>
</dbReference>
<keyword evidence="11" id="KW-1133">Transmembrane helix</keyword>
<proteinExistence type="predicted"/>
<protein>
    <recommendedName>
        <fullName evidence="15">Sensory/regulatory protein RpfC</fullName>
        <ecNumber evidence="3">2.7.13.3</ecNumber>
    </recommendedName>
</protein>
<dbReference type="PROSITE" id="PS50894">
    <property type="entry name" value="HPT"/>
    <property type="match status" value="1"/>
</dbReference>
<dbReference type="GO" id="GO:0005886">
    <property type="term" value="C:plasma membrane"/>
    <property type="evidence" value="ECO:0007669"/>
    <property type="project" value="UniProtKB-SubCell"/>
</dbReference>
<dbReference type="NCBIfam" id="TIGR00229">
    <property type="entry name" value="sensory_box"/>
    <property type="match status" value="4"/>
</dbReference>
<dbReference type="Gene3D" id="3.30.565.10">
    <property type="entry name" value="Histidine kinase-like ATPase, C-terminal domain"/>
    <property type="match status" value="1"/>
</dbReference>
<dbReference type="PRINTS" id="PR00344">
    <property type="entry name" value="BCTRLSENSOR"/>
</dbReference>
<evidence type="ECO:0000256" key="13">
    <source>
        <dbReference type="ARBA" id="ARBA00023136"/>
    </source>
</evidence>
<dbReference type="InterPro" id="IPR003661">
    <property type="entry name" value="HisK_dim/P_dom"/>
</dbReference>
<dbReference type="InterPro" id="IPR000700">
    <property type="entry name" value="PAS-assoc_C"/>
</dbReference>
<dbReference type="InterPro" id="IPR013655">
    <property type="entry name" value="PAS_fold_3"/>
</dbReference>
<feature type="modified residue" description="Phosphohistidine" evidence="16">
    <location>
        <position position="1261"/>
    </location>
</feature>
<dbReference type="SUPFAM" id="SSF55874">
    <property type="entry name" value="ATPase domain of HSP90 chaperone/DNA topoisomerase II/histidine kinase"/>
    <property type="match status" value="1"/>
</dbReference>
<accession>A0A927IIP0</accession>
<keyword evidence="4" id="KW-1003">Cell membrane</keyword>
<dbReference type="SMART" id="SM00086">
    <property type="entry name" value="PAC"/>
    <property type="match status" value="5"/>
</dbReference>
<dbReference type="Pfam" id="PF02518">
    <property type="entry name" value="HATPase_c"/>
    <property type="match status" value="1"/>
</dbReference>
<evidence type="ECO:0000256" key="3">
    <source>
        <dbReference type="ARBA" id="ARBA00012438"/>
    </source>
</evidence>
<dbReference type="CDD" id="cd16922">
    <property type="entry name" value="HATPase_EvgS-ArcB-TorS-like"/>
    <property type="match status" value="1"/>
</dbReference>
<comment type="catalytic activity">
    <reaction evidence="1">
        <text>ATP + protein L-histidine = ADP + protein N-phospho-L-histidine.</text>
        <dbReference type="EC" id="2.7.13.3"/>
    </reaction>
</comment>
<dbReference type="Gene3D" id="2.10.70.100">
    <property type="match status" value="1"/>
</dbReference>
<evidence type="ECO:0000256" key="11">
    <source>
        <dbReference type="ARBA" id="ARBA00022989"/>
    </source>
</evidence>
<evidence type="ECO:0000256" key="12">
    <source>
        <dbReference type="ARBA" id="ARBA00023012"/>
    </source>
</evidence>
<evidence type="ECO:0000256" key="10">
    <source>
        <dbReference type="ARBA" id="ARBA00022840"/>
    </source>
</evidence>
<dbReference type="CDD" id="cd00082">
    <property type="entry name" value="HisKA"/>
    <property type="match status" value="1"/>
</dbReference>
<evidence type="ECO:0000256" key="1">
    <source>
        <dbReference type="ARBA" id="ARBA00000085"/>
    </source>
</evidence>
<keyword evidence="10" id="KW-0067">ATP-binding</keyword>